<proteinExistence type="predicted"/>
<dbReference type="Proteomes" id="UP001600941">
    <property type="component" value="Unassembled WGS sequence"/>
</dbReference>
<dbReference type="EMBL" id="BAABZQ010000001">
    <property type="protein sequence ID" value="GAA6502729.1"/>
    <property type="molecule type" value="Genomic_DNA"/>
</dbReference>
<dbReference type="RefSeq" id="WP_227209948.1">
    <property type="nucleotide sequence ID" value="NZ_BAABZQ010000001.1"/>
</dbReference>
<keyword evidence="3" id="KW-1185">Reference proteome</keyword>
<evidence type="ECO:0000313" key="2">
    <source>
        <dbReference type="EMBL" id="GAA6502729.1"/>
    </source>
</evidence>
<evidence type="ECO:0008006" key="4">
    <source>
        <dbReference type="Google" id="ProtNLM"/>
    </source>
</evidence>
<reference evidence="2 3" key="1">
    <citation type="submission" date="2024-04" db="EMBL/GenBank/DDBJ databases">
        <title>Defined microbial consortia suppress multidrug-resistant proinflammatory Enterobacteriaceae via ecological control.</title>
        <authorList>
            <person name="Furuichi M."/>
            <person name="Kawaguchi T."/>
            <person name="Pust M."/>
            <person name="Yasuma K."/>
            <person name="Plichta D."/>
            <person name="Hasegawa N."/>
            <person name="Ohya T."/>
            <person name="Bhattarai S."/>
            <person name="Sasajima S."/>
            <person name="Aoto Y."/>
            <person name="Tuganbaev T."/>
            <person name="Yaginuma M."/>
            <person name="Ueda M."/>
            <person name="Okahashi N."/>
            <person name="Amafuji K."/>
            <person name="Kiridooshi Y."/>
            <person name="Sugita K."/>
            <person name="Strazar M."/>
            <person name="Skelly A."/>
            <person name="Suda W."/>
            <person name="Hattori M."/>
            <person name="Nakamoto N."/>
            <person name="Caballero S."/>
            <person name="Norman J."/>
            <person name="Olle B."/>
            <person name="Tanoue T."/>
            <person name="Arita M."/>
            <person name="Bucci V."/>
            <person name="Atarashi K."/>
            <person name="Xavier R."/>
            <person name="Honda K."/>
        </authorList>
    </citation>
    <scope>NUCLEOTIDE SEQUENCE [LARGE SCALE GENOMIC DNA]</scope>
    <source>
        <strain evidence="3">k34-0107-D12</strain>
    </source>
</reference>
<evidence type="ECO:0000256" key="1">
    <source>
        <dbReference type="SAM" id="Phobius"/>
    </source>
</evidence>
<organism evidence="2 3">
    <name type="scientific">Blautia parvula</name>
    <dbReference type="NCBI Taxonomy" id="2877527"/>
    <lineage>
        <taxon>Bacteria</taxon>
        <taxon>Bacillati</taxon>
        <taxon>Bacillota</taxon>
        <taxon>Clostridia</taxon>
        <taxon>Lachnospirales</taxon>
        <taxon>Lachnospiraceae</taxon>
        <taxon>Blautia</taxon>
    </lineage>
</organism>
<feature type="transmembrane region" description="Helical" evidence="1">
    <location>
        <begin position="12"/>
        <end position="32"/>
    </location>
</feature>
<accession>A0ABQ0C1R5</accession>
<keyword evidence="1" id="KW-1133">Transmembrane helix</keyword>
<name>A0ABQ0C1R5_9FIRM</name>
<feature type="transmembrane region" description="Helical" evidence="1">
    <location>
        <begin position="101"/>
        <end position="122"/>
    </location>
</feature>
<sequence length="137" mass="15483">MEINNRKNHISCIIVSFITLLFAICFTMNVFFGGADNLCKLLDKTTAIETWAISKDIAANEDGDNTTYLNASYLNENNSFNETITKHICTIPTIAVIPKGFSLHLVLVIAFLFFFLTLFKALPDEWTLVDQKVRLDN</sequence>
<evidence type="ECO:0000313" key="3">
    <source>
        <dbReference type="Proteomes" id="UP001600941"/>
    </source>
</evidence>
<gene>
    <name evidence="2" type="ORF">K340107D12_55450</name>
</gene>
<keyword evidence="1" id="KW-0812">Transmembrane</keyword>
<comment type="caution">
    <text evidence="2">The sequence shown here is derived from an EMBL/GenBank/DDBJ whole genome shotgun (WGS) entry which is preliminary data.</text>
</comment>
<keyword evidence="1" id="KW-0472">Membrane</keyword>
<protein>
    <recommendedName>
        <fullName evidence="4">TIGR01906 family membrane protein</fullName>
    </recommendedName>
</protein>